<gene>
    <name evidence="3" type="ORF">DEACI_1487</name>
    <name evidence="4" type="ORF">DEACI_3739</name>
</gene>
<dbReference type="InterPro" id="IPR002104">
    <property type="entry name" value="Integrase_catalytic"/>
</dbReference>
<keyword evidence="1" id="KW-0233">DNA recombination</keyword>
<organism evidence="3">
    <name type="scientific">Acididesulfobacillus acetoxydans</name>
    <dbReference type="NCBI Taxonomy" id="1561005"/>
    <lineage>
        <taxon>Bacteria</taxon>
        <taxon>Bacillati</taxon>
        <taxon>Bacillota</taxon>
        <taxon>Clostridia</taxon>
        <taxon>Eubacteriales</taxon>
        <taxon>Peptococcaceae</taxon>
        <taxon>Acididesulfobacillus</taxon>
    </lineage>
</organism>
<dbReference type="PANTHER" id="PTHR30349:SF64">
    <property type="entry name" value="PROPHAGE INTEGRASE INTD-RELATED"/>
    <property type="match status" value="1"/>
</dbReference>
<dbReference type="Proteomes" id="UP001071230">
    <property type="component" value="Unassembled WGS sequence"/>
</dbReference>
<dbReference type="RefSeq" id="WP_240984440.1">
    <property type="nucleotide sequence ID" value="NZ_CDGJ01000117.1"/>
</dbReference>
<dbReference type="EMBL" id="CDGJ01000117">
    <property type="protein sequence ID" value="CEJ09255.1"/>
    <property type="molecule type" value="Genomic_DNA"/>
</dbReference>
<evidence type="ECO:0000313" key="3">
    <source>
        <dbReference type="EMBL" id="CAA7600834.1"/>
    </source>
</evidence>
<dbReference type="SUPFAM" id="SSF56349">
    <property type="entry name" value="DNA breaking-rejoining enzymes"/>
    <property type="match status" value="1"/>
</dbReference>
<dbReference type="Gene3D" id="1.10.443.10">
    <property type="entry name" value="Intergrase catalytic core"/>
    <property type="match status" value="1"/>
</dbReference>
<dbReference type="PANTHER" id="PTHR30349">
    <property type="entry name" value="PHAGE INTEGRASE-RELATED"/>
    <property type="match status" value="1"/>
</dbReference>
<protein>
    <submittedName>
        <fullName evidence="4">Integrase protein</fullName>
    </submittedName>
    <submittedName>
        <fullName evidence="3">Phage integrase family</fullName>
    </submittedName>
</protein>
<dbReference type="InterPro" id="IPR050090">
    <property type="entry name" value="Tyrosine_recombinase_XerCD"/>
</dbReference>
<dbReference type="GO" id="GO:0006310">
    <property type="term" value="P:DNA recombination"/>
    <property type="evidence" value="ECO:0007669"/>
    <property type="project" value="UniProtKB-KW"/>
</dbReference>
<keyword evidence="5" id="KW-1185">Reference proteome</keyword>
<evidence type="ECO:0000256" key="1">
    <source>
        <dbReference type="ARBA" id="ARBA00023172"/>
    </source>
</evidence>
<dbReference type="PROSITE" id="PS51898">
    <property type="entry name" value="TYR_RECOMBINASE"/>
    <property type="match status" value="1"/>
</dbReference>
<reference evidence="4" key="1">
    <citation type="submission" date="2014-11" db="EMBL/GenBank/DDBJ databases">
        <authorList>
            <person name="Hornung B.V."/>
        </authorList>
    </citation>
    <scope>NUCLEOTIDE SEQUENCE</scope>
    <source>
        <strain evidence="4">INE</strain>
    </source>
</reference>
<reference evidence="3" key="2">
    <citation type="submission" date="2020-01" db="EMBL/GenBank/DDBJ databases">
        <authorList>
            <person name="Hornung B."/>
        </authorList>
    </citation>
    <scope>NUCLEOTIDE SEQUENCE</scope>
    <source>
        <strain evidence="3">PacBioINE</strain>
    </source>
</reference>
<dbReference type="GO" id="GO:0003677">
    <property type="term" value="F:DNA binding"/>
    <property type="evidence" value="ECO:0007669"/>
    <property type="project" value="InterPro"/>
</dbReference>
<evidence type="ECO:0000259" key="2">
    <source>
        <dbReference type="PROSITE" id="PS51898"/>
    </source>
</evidence>
<evidence type="ECO:0000313" key="4">
    <source>
        <dbReference type="EMBL" id="CEJ09255.1"/>
    </source>
</evidence>
<dbReference type="Pfam" id="PF00589">
    <property type="entry name" value="Phage_integrase"/>
    <property type="match status" value="1"/>
</dbReference>
<dbReference type="Proteomes" id="UP000836597">
    <property type="component" value="Chromosome"/>
</dbReference>
<dbReference type="GO" id="GO:0015074">
    <property type="term" value="P:DNA integration"/>
    <property type="evidence" value="ECO:0007669"/>
    <property type="project" value="InterPro"/>
</dbReference>
<dbReference type="InterPro" id="IPR013762">
    <property type="entry name" value="Integrase-like_cat_sf"/>
</dbReference>
<dbReference type="AlphaFoldDB" id="A0A8S0WMW5"/>
<sequence>MNVEYLRNNHPKLISYMEAAGYSKDYIGRLQKEIQKILAEADSKDWDCYSDVYKDYKATPLSPGSLEKRRAFIGAIKEFDLNGKYPDGKWSGLLERGAYPKLVAEFRSLIDYHSTVERKRGKKESSIRTESQNAAAFLLSLQETGISKLDDIAEEVVMSVFVSPEGERLKSHANRNCISAFLKVCTPLNPNACKKVLSFLPATREARKNIQYLTPQETQYFLDAMDDMTNSLTLRDRAIGKLAYYTGLRSCDIAAMERASIDWECDLIRIKQQKTAEPLELPLSATVGNAIYDYLNEERPSVDCPILFLTQKGPYKGMESANIWRVAARIMEKASIRQSKGDRKGFHIFRHHLATTLLGNGVPQAVISDTLGHAEPESLETYLSADFVHLKECALSTARFPVSEGVFADA</sequence>
<feature type="domain" description="Tyr recombinase" evidence="2">
    <location>
        <begin position="208"/>
        <end position="395"/>
    </location>
</feature>
<accession>A0A8S0WMW5</accession>
<dbReference type="EMBL" id="LR746496">
    <property type="protein sequence ID" value="CAA7600834.1"/>
    <property type="molecule type" value="Genomic_DNA"/>
</dbReference>
<proteinExistence type="predicted"/>
<evidence type="ECO:0000313" key="5">
    <source>
        <dbReference type="Proteomes" id="UP001071230"/>
    </source>
</evidence>
<dbReference type="InterPro" id="IPR011010">
    <property type="entry name" value="DNA_brk_join_enz"/>
</dbReference>
<dbReference type="KEGG" id="aacx:DEACI_1487"/>
<name>A0A8S0WMW5_9FIRM</name>